<dbReference type="AlphaFoldDB" id="A0A640KD76"/>
<organism evidence="2 3">
    <name type="scientific">Leishmania tarentolae</name>
    <name type="common">Sauroleishmania tarentolae</name>
    <dbReference type="NCBI Taxonomy" id="5689"/>
    <lineage>
        <taxon>Eukaryota</taxon>
        <taxon>Discoba</taxon>
        <taxon>Euglenozoa</taxon>
        <taxon>Kinetoplastea</taxon>
        <taxon>Metakinetoplastina</taxon>
        <taxon>Trypanosomatida</taxon>
        <taxon>Trypanosomatidae</taxon>
        <taxon>Leishmaniinae</taxon>
        <taxon>Leishmania</taxon>
        <taxon>lizard Leishmania</taxon>
    </lineage>
</organism>
<protein>
    <recommendedName>
        <fullName evidence="1">DUF7623 domain-containing protein</fullName>
    </recommendedName>
</protein>
<dbReference type="PROSITE" id="PS50096">
    <property type="entry name" value="IQ"/>
    <property type="match status" value="1"/>
</dbReference>
<dbReference type="OrthoDB" id="278719at2759"/>
<reference evidence="2" key="1">
    <citation type="submission" date="2019-11" db="EMBL/GenBank/DDBJ databases">
        <title>Leishmania tarentolae CDS.</title>
        <authorList>
            <person name="Goto Y."/>
            <person name="Yamagishi J."/>
        </authorList>
    </citation>
    <scope>NUCLEOTIDE SEQUENCE [LARGE SCALE GENOMIC DNA]</scope>
    <source>
        <strain evidence="2">Parrot Tar II</strain>
    </source>
</reference>
<dbReference type="Proteomes" id="UP000419144">
    <property type="component" value="Unassembled WGS sequence"/>
</dbReference>
<evidence type="ECO:0000313" key="2">
    <source>
        <dbReference type="EMBL" id="GET87533.1"/>
    </source>
</evidence>
<proteinExistence type="predicted"/>
<name>A0A640KD76_LEITA</name>
<dbReference type="InterPro" id="IPR056040">
    <property type="entry name" value="DUF7623"/>
</dbReference>
<sequence length="703" mass="79187">MCDPARNADALRGVENAMNARGDAVAADLRRAAALEDLASRYPFLRLHEEEGWPEALAADTEFQGLAAQHADLMCDPARNADALRGVENAMNARGDFIRSVLSEDGFRELVASVLSEEAVCREEIEEWQVEGREEIGIAFCTVGEEMFRELLLHEELGEMEELQNSWCTGYSAICSALQRRLQEVAKCVAEEAAQRKDIVSEAVARLFSVALGFMHDDEGVMRCDMEVEEEGAAQKLAEDALHSRGEIAEQVLLRLQRAVVDCEAVEVSSRAQIKADEGAVRFSLGCPFIICQEAMRRRYIQSLEQQGVVKVSEWEASERVIALRKMSSRLNGLLESFLRKETDSRGALELLESRTRTDLSEDAKKHSKALSLVATRRRSLLHDEGLARGVVELHEKGIRESLQGEWELIRERVMSKRQEAKPSPKTEAGIGDTELLPQMEKTSLDVPVSIYQSVALLQRVGRGRLLRGKLQKRLENRRRDFLKQGVSHILAEEFTGRRTIVGDEYMQRQGFYDQFNRAVPKTHYGDAADAALQQLMIAEESERDNILSDYILARGAIERAEHKQFLKHKSLFWVDGAPAISDDDEVTDLHFSDLHATDSVLTAASRENRCRTRYKGFELDALGRFLFDYENDINHMQTALANFRRSVAIVHDQLKDARERAAQEIVRGGTGAMWVHARPLPLADLVRGPSTQFEGKRAHRTM</sequence>
<dbReference type="VEuPathDB" id="TriTrypDB:LtaPh_1617400"/>
<comment type="caution">
    <text evidence="2">The sequence shown here is derived from an EMBL/GenBank/DDBJ whole genome shotgun (WGS) entry which is preliminary data.</text>
</comment>
<accession>A0A640KD76</accession>
<dbReference type="EMBL" id="BLBS01000020">
    <property type="protein sequence ID" value="GET87533.1"/>
    <property type="molecule type" value="Genomic_DNA"/>
</dbReference>
<gene>
    <name evidence="2" type="ORF">LtaPh_1617400</name>
</gene>
<dbReference type="Pfam" id="PF24610">
    <property type="entry name" value="DUF7623"/>
    <property type="match status" value="1"/>
</dbReference>
<keyword evidence="3" id="KW-1185">Reference proteome</keyword>
<evidence type="ECO:0000313" key="3">
    <source>
        <dbReference type="Proteomes" id="UP000419144"/>
    </source>
</evidence>
<feature type="domain" description="DUF7623" evidence="1">
    <location>
        <begin position="57"/>
        <end position="94"/>
    </location>
</feature>
<evidence type="ECO:0000259" key="1">
    <source>
        <dbReference type="Pfam" id="PF24610"/>
    </source>
</evidence>